<protein>
    <submittedName>
        <fullName evidence="1">Uncharacterized protein</fullName>
    </submittedName>
</protein>
<dbReference type="Proteomes" id="UP000798662">
    <property type="component" value="Chromosome 1"/>
</dbReference>
<dbReference type="EMBL" id="CM020618">
    <property type="protein sequence ID" value="KAK1859274.1"/>
    <property type="molecule type" value="Genomic_DNA"/>
</dbReference>
<reference evidence="1" key="1">
    <citation type="submission" date="2019-11" db="EMBL/GenBank/DDBJ databases">
        <title>Nori genome reveals adaptations in red seaweeds to the harsh intertidal environment.</title>
        <authorList>
            <person name="Wang D."/>
            <person name="Mao Y."/>
        </authorList>
    </citation>
    <scope>NUCLEOTIDE SEQUENCE</scope>
    <source>
        <tissue evidence="1">Gametophyte</tissue>
    </source>
</reference>
<proteinExistence type="predicted"/>
<comment type="caution">
    <text evidence="1">The sequence shown here is derived from an EMBL/GenBank/DDBJ whole genome shotgun (WGS) entry which is preliminary data.</text>
</comment>
<accession>A0ACC3BMU8</accession>
<evidence type="ECO:0000313" key="1">
    <source>
        <dbReference type="EMBL" id="KAK1859274.1"/>
    </source>
</evidence>
<keyword evidence="2" id="KW-1185">Reference proteome</keyword>
<evidence type="ECO:0000313" key="2">
    <source>
        <dbReference type="Proteomes" id="UP000798662"/>
    </source>
</evidence>
<gene>
    <name evidence="1" type="ORF">I4F81_001871</name>
</gene>
<organism evidence="1 2">
    <name type="scientific">Pyropia yezoensis</name>
    <name type="common">Susabi-nori</name>
    <name type="synonym">Porphyra yezoensis</name>
    <dbReference type="NCBI Taxonomy" id="2788"/>
    <lineage>
        <taxon>Eukaryota</taxon>
        <taxon>Rhodophyta</taxon>
        <taxon>Bangiophyceae</taxon>
        <taxon>Bangiales</taxon>
        <taxon>Bangiaceae</taxon>
        <taxon>Pyropia</taxon>
    </lineage>
</organism>
<sequence length="510" mass="53539">MVNSLAIAVVVSGVCAAAATVTSSWEIYMHLTHYVQPQFQLHIVRILVMVPIYSVTSFLALFVSEYWGLLLDIVRDGYEAYVIYNFVVLLIEFSGGDRRLIYFLETRPRMHHPFPLRDRLPPIHLGAPFVFAVRAACLQFVFAKPAGSLFLLYISSHPDSLLAFRGAGGLVYLANNISVTVALYALVLFYHAAEELLRPYRPLPKFLAVKAVIFFSFWQGVALSVAIRLGFLKDVGGYSAHEQATGLQDVLICVEMLAAAVCHAFVFPYTEHVAAVAAAAAPDGMPPASASTGLYGAGRRSGGGRANYGSLSAGSGDVEAALGAAGGGGKGRATRAKGSGGRDAAVAAAPTGRRRHAHPALRNFGDVLDVRDVLADAKNRLYGSSGGFERELRDSEPLVASADVILGDDVSAGGPGDGGLDGDGDGRGGRGRLPRRPTLRVADLALFPAREVGASTSSPSGAATPSTGTAARVRAPAALTLVPEDGGGDGGVDGPPATEGRRTRPSRGQR</sequence>
<name>A0ACC3BMU8_PYRYE</name>